<reference evidence="2" key="2">
    <citation type="submission" date="2016-02" db="EMBL/GenBank/DDBJ databases">
        <title>Genome sequencing of Aspergillus luchuensis NBRC 4314.</title>
        <authorList>
            <person name="Yamada O."/>
        </authorList>
    </citation>
    <scope>NUCLEOTIDE SEQUENCE [LARGE SCALE GENOMIC DNA]</scope>
    <source>
        <strain evidence="2">RIB 2604</strain>
    </source>
</reference>
<organism evidence="1 2">
    <name type="scientific">Aspergillus kawachii</name>
    <name type="common">White koji mold</name>
    <name type="synonym">Aspergillus awamori var. kawachi</name>
    <dbReference type="NCBI Taxonomy" id="1069201"/>
    <lineage>
        <taxon>Eukaryota</taxon>
        <taxon>Fungi</taxon>
        <taxon>Dikarya</taxon>
        <taxon>Ascomycota</taxon>
        <taxon>Pezizomycotina</taxon>
        <taxon>Eurotiomycetes</taxon>
        <taxon>Eurotiomycetidae</taxon>
        <taxon>Eurotiales</taxon>
        <taxon>Aspergillaceae</taxon>
        <taxon>Aspergillus</taxon>
        <taxon>Aspergillus subgen. Circumdati</taxon>
    </lineage>
</organism>
<keyword evidence="1" id="KW-0378">Hydrolase</keyword>
<gene>
    <name evidence="1" type="ORF">RIB2604_00300340</name>
</gene>
<keyword evidence="1" id="KW-0269">Exonuclease</keyword>
<evidence type="ECO:0000313" key="2">
    <source>
        <dbReference type="Proteomes" id="UP000075230"/>
    </source>
</evidence>
<dbReference type="EMBL" id="BCWF01000003">
    <property type="protein sequence ID" value="GAT18938.1"/>
    <property type="molecule type" value="Genomic_DNA"/>
</dbReference>
<keyword evidence="1" id="KW-0540">Nuclease</keyword>
<reference evidence="1 2" key="1">
    <citation type="journal article" date="2016" name="DNA Res.">
        <title>Genome sequence of Aspergillus luchuensis NBRC 4314.</title>
        <authorList>
            <person name="Yamada O."/>
            <person name="Machida M."/>
            <person name="Hosoyama A."/>
            <person name="Goto M."/>
            <person name="Takahashi T."/>
            <person name="Futagami T."/>
            <person name="Yamagata Y."/>
            <person name="Takeuchi M."/>
            <person name="Kobayashi T."/>
            <person name="Koike H."/>
            <person name="Abe K."/>
            <person name="Asai K."/>
            <person name="Arita M."/>
            <person name="Fujita N."/>
            <person name="Fukuda K."/>
            <person name="Higa K."/>
            <person name="Horikawa H."/>
            <person name="Ishikawa T."/>
            <person name="Jinno K."/>
            <person name="Kato Y."/>
            <person name="Kirimura K."/>
            <person name="Mizutani O."/>
            <person name="Nakasone K."/>
            <person name="Sano M."/>
            <person name="Shiraishi Y."/>
            <person name="Tsukahara M."/>
            <person name="Gomi K."/>
        </authorList>
    </citation>
    <scope>NUCLEOTIDE SEQUENCE [LARGE SCALE GENOMIC DNA]</scope>
    <source>
        <strain evidence="1 2">RIB 2604</strain>
    </source>
</reference>
<protein>
    <submittedName>
        <fullName evidence="1">Exonuclease</fullName>
    </submittedName>
</protein>
<evidence type="ECO:0000313" key="1">
    <source>
        <dbReference type="EMBL" id="GAT18938.1"/>
    </source>
</evidence>
<sequence length="95" mass="10250">MSTQSFREHVNMQGLKFCGIPTSSHEQGGPVARRTALASIYPGLDGDGEGTCLFNTTFCVSMPWSSYDHQSHKRAGLAARTGKGFACLGLLQQIE</sequence>
<dbReference type="GO" id="GO:0004527">
    <property type="term" value="F:exonuclease activity"/>
    <property type="evidence" value="ECO:0007669"/>
    <property type="project" value="UniProtKB-KW"/>
</dbReference>
<proteinExistence type="predicted"/>
<name>A0A146EY01_ASPKA</name>
<dbReference type="Proteomes" id="UP000075230">
    <property type="component" value="Unassembled WGS sequence"/>
</dbReference>
<comment type="caution">
    <text evidence="1">The sequence shown here is derived from an EMBL/GenBank/DDBJ whole genome shotgun (WGS) entry which is preliminary data.</text>
</comment>
<dbReference type="AlphaFoldDB" id="A0A146EY01"/>
<accession>A0A146EY01</accession>